<dbReference type="RefSeq" id="WP_111253187.1">
    <property type="nucleotide sequence ID" value="NZ_POTW01000005.1"/>
</dbReference>
<evidence type="ECO:0000313" key="5">
    <source>
        <dbReference type="EMBL" id="PZF85865.1"/>
    </source>
</evidence>
<proteinExistence type="predicted"/>
<evidence type="ECO:0000256" key="2">
    <source>
        <dbReference type="ARBA" id="ARBA00022723"/>
    </source>
</evidence>
<dbReference type="SUPFAM" id="SSF51604">
    <property type="entry name" value="Enolase C-terminal domain-like"/>
    <property type="match status" value="1"/>
</dbReference>
<accession>A0A2W2BFC0</accession>
<evidence type="ECO:0000259" key="4">
    <source>
        <dbReference type="SMART" id="SM00922"/>
    </source>
</evidence>
<evidence type="ECO:0000256" key="3">
    <source>
        <dbReference type="ARBA" id="ARBA00022842"/>
    </source>
</evidence>
<dbReference type="EMBL" id="POTW01000005">
    <property type="protein sequence ID" value="PZF85865.1"/>
    <property type="molecule type" value="Genomic_DNA"/>
</dbReference>
<dbReference type="Proteomes" id="UP000248764">
    <property type="component" value="Unassembled WGS sequence"/>
</dbReference>
<keyword evidence="3" id="KW-0460">Magnesium</keyword>
<dbReference type="GO" id="GO:0016836">
    <property type="term" value="F:hydro-lyase activity"/>
    <property type="evidence" value="ECO:0007669"/>
    <property type="project" value="TreeGrafter"/>
</dbReference>
<dbReference type="Pfam" id="PF13378">
    <property type="entry name" value="MR_MLE_C"/>
    <property type="match status" value="1"/>
</dbReference>
<comment type="caution">
    <text evidence="5">The sequence shown here is derived from an EMBL/GenBank/DDBJ whole genome shotgun (WGS) entry which is preliminary data.</text>
</comment>
<name>A0A2W2BFC0_9ACTN</name>
<dbReference type="SMART" id="SM00922">
    <property type="entry name" value="MR_MLE"/>
    <property type="match status" value="1"/>
</dbReference>
<dbReference type="InterPro" id="IPR046945">
    <property type="entry name" value="RHMD-like"/>
</dbReference>
<dbReference type="InterPro" id="IPR029065">
    <property type="entry name" value="Enolase_C-like"/>
</dbReference>
<keyword evidence="6" id="KW-1185">Reference proteome</keyword>
<gene>
    <name evidence="5" type="ORF">C1I92_02995</name>
</gene>
<dbReference type="Pfam" id="PF02746">
    <property type="entry name" value="MR_MLE_N"/>
    <property type="match status" value="1"/>
</dbReference>
<dbReference type="PANTHER" id="PTHR13794">
    <property type="entry name" value="ENOLASE SUPERFAMILY, MANDELATE RACEMASE"/>
    <property type="match status" value="1"/>
</dbReference>
<evidence type="ECO:0000313" key="6">
    <source>
        <dbReference type="Proteomes" id="UP000248764"/>
    </source>
</evidence>
<dbReference type="AlphaFoldDB" id="A0A2W2BFC0"/>
<dbReference type="PANTHER" id="PTHR13794:SF58">
    <property type="entry name" value="MITOCHONDRIAL ENOLASE SUPERFAMILY MEMBER 1"/>
    <property type="match status" value="1"/>
</dbReference>
<dbReference type="CDD" id="cd03316">
    <property type="entry name" value="MR_like"/>
    <property type="match status" value="1"/>
</dbReference>
<dbReference type="GO" id="GO:0000287">
    <property type="term" value="F:magnesium ion binding"/>
    <property type="evidence" value="ECO:0007669"/>
    <property type="project" value="TreeGrafter"/>
</dbReference>
<dbReference type="InterPro" id="IPR029017">
    <property type="entry name" value="Enolase-like_N"/>
</dbReference>
<organism evidence="5 6">
    <name type="scientific">Jiangella anatolica</name>
    <dbReference type="NCBI Taxonomy" id="2670374"/>
    <lineage>
        <taxon>Bacteria</taxon>
        <taxon>Bacillati</taxon>
        <taxon>Actinomycetota</taxon>
        <taxon>Actinomycetes</taxon>
        <taxon>Jiangellales</taxon>
        <taxon>Jiangellaceae</taxon>
        <taxon>Jiangella</taxon>
    </lineage>
</organism>
<dbReference type="InterPro" id="IPR013341">
    <property type="entry name" value="Mandelate_racemase_N_dom"/>
</dbReference>
<reference evidence="5 6" key="1">
    <citation type="submission" date="2018-01" db="EMBL/GenBank/DDBJ databases">
        <title>Draft genome sequence of Jiangella sp. GTF31.</title>
        <authorList>
            <person name="Sahin N."/>
            <person name="Ay H."/>
            <person name="Saygin H."/>
        </authorList>
    </citation>
    <scope>NUCLEOTIDE SEQUENCE [LARGE SCALE GENOMIC DNA]</scope>
    <source>
        <strain evidence="5 6">GTF31</strain>
    </source>
</reference>
<dbReference type="InterPro" id="IPR036849">
    <property type="entry name" value="Enolase-like_C_sf"/>
</dbReference>
<comment type="cofactor">
    <cofactor evidence="1">
        <name>Mg(2+)</name>
        <dbReference type="ChEBI" id="CHEBI:18420"/>
    </cofactor>
</comment>
<dbReference type="Gene3D" id="3.20.20.120">
    <property type="entry name" value="Enolase-like C-terminal domain"/>
    <property type="match status" value="1"/>
</dbReference>
<keyword evidence="2" id="KW-0479">Metal-binding</keyword>
<dbReference type="InterPro" id="IPR013342">
    <property type="entry name" value="Mandelate_racemase_C"/>
</dbReference>
<feature type="domain" description="Mandelate racemase/muconate lactonizing enzyme C-terminal" evidence="4">
    <location>
        <begin position="141"/>
        <end position="243"/>
    </location>
</feature>
<dbReference type="GO" id="GO:0016052">
    <property type="term" value="P:carbohydrate catabolic process"/>
    <property type="evidence" value="ECO:0007669"/>
    <property type="project" value="TreeGrafter"/>
</dbReference>
<protein>
    <recommendedName>
        <fullName evidence="4">Mandelate racemase/muconate lactonizing enzyme C-terminal domain-containing protein</fullName>
    </recommendedName>
</protein>
<dbReference type="SFLD" id="SFLDS00001">
    <property type="entry name" value="Enolase"/>
    <property type="match status" value="1"/>
</dbReference>
<dbReference type="Gene3D" id="3.30.390.10">
    <property type="entry name" value="Enolase-like, N-terminal domain"/>
    <property type="match status" value="1"/>
</dbReference>
<dbReference type="SUPFAM" id="SSF54826">
    <property type="entry name" value="Enolase N-terminal domain-like"/>
    <property type="match status" value="1"/>
</dbReference>
<sequence>MDDRGAALMRVTGVTTVLLRAGDSTAAIVELRTDTEVTGLGETYAGVFVPHTVPAIVDRFGALLTGRRIDPEDPAGELRRLRRETAFWATSGLGAGVLAGVEAALWDLAGKALGMPVHRLLGGPRHERLPVLATGGPSRPAGELYRTVEHHLGQGFAGVRFGLDHGDDLAEVLGSLRERFGAGPELAVDCHGEMREPSRRWDVATAAAALAAAAPHRPLYVEEPLAYDDPAAYAELRTATDLLVAGGERLASYAEFAPWVRAGAFGVPQPDASWAGVTDVLAVAAGGGRIAPHSWSAGVGALQNVHAGFAAATTLTLELPATPGPLRTELWGDAVAVRDGHLTPPEAPGWGAVLTDEVRERYALR</sequence>
<evidence type="ECO:0000256" key="1">
    <source>
        <dbReference type="ARBA" id="ARBA00001946"/>
    </source>
</evidence>